<sequence length="101" mass="11619">MNLEVVKSLGSDKLIDYRLEDFTHSSNIYDVIFDAVGKITSSKRKRSMTKSGIYLNRLSSSSNFKLKVEELILLKRTLRGRKVKIINRQRLSFDSKAGAHR</sequence>
<organism evidence="1 2">
    <name type="scientific">Pontibacter saemangeumensis</name>
    <dbReference type="NCBI Taxonomy" id="1084525"/>
    <lineage>
        <taxon>Bacteria</taxon>
        <taxon>Pseudomonadati</taxon>
        <taxon>Bacteroidota</taxon>
        <taxon>Cytophagia</taxon>
        <taxon>Cytophagales</taxon>
        <taxon>Hymenobacteraceae</taxon>
        <taxon>Pontibacter</taxon>
    </lineage>
</organism>
<evidence type="ECO:0000313" key="1">
    <source>
        <dbReference type="EMBL" id="GAA4425504.1"/>
    </source>
</evidence>
<dbReference type="Proteomes" id="UP001500552">
    <property type="component" value="Unassembled WGS sequence"/>
</dbReference>
<accession>A0ABP8LAW6</accession>
<gene>
    <name evidence="1" type="ORF">GCM10023188_06530</name>
</gene>
<dbReference type="EMBL" id="BAABHC010000002">
    <property type="protein sequence ID" value="GAA4425504.1"/>
    <property type="molecule type" value="Genomic_DNA"/>
</dbReference>
<dbReference type="Gene3D" id="3.40.50.720">
    <property type="entry name" value="NAD(P)-binding Rossmann-like Domain"/>
    <property type="match status" value="1"/>
</dbReference>
<protein>
    <submittedName>
        <fullName evidence="1">Uncharacterized protein</fullName>
    </submittedName>
</protein>
<comment type="caution">
    <text evidence="1">The sequence shown here is derived from an EMBL/GenBank/DDBJ whole genome shotgun (WGS) entry which is preliminary data.</text>
</comment>
<keyword evidence="2" id="KW-1185">Reference proteome</keyword>
<evidence type="ECO:0000313" key="2">
    <source>
        <dbReference type="Proteomes" id="UP001500552"/>
    </source>
</evidence>
<name>A0ABP8LAW6_9BACT</name>
<reference evidence="2" key="1">
    <citation type="journal article" date="2019" name="Int. J. Syst. Evol. Microbiol.">
        <title>The Global Catalogue of Microorganisms (GCM) 10K type strain sequencing project: providing services to taxonomists for standard genome sequencing and annotation.</title>
        <authorList>
            <consortium name="The Broad Institute Genomics Platform"/>
            <consortium name="The Broad Institute Genome Sequencing Center for Infectious Disease"/>
            <person name="Wu L."/>
            <person name="Ma J."/>
        </authorList>
    </citation>
    <scope>NUCLEOTIDE SEQUENCE [LARGE SCALE GENOMIC DNA]</scope>
    <source>
        <strain evidence="2">JCM 17926</strain>
    </source>
</reference>
<proteinExistence type="predicted"/>
<dbReference type="Gene3D" id="3.90.180.10">
    <property type="entry name" value="Medium-chain alcohol dehydrogenases, catalytic domain"/>
    <property type="match status" value="1"/>
</dbReference>